<proteinExistence type="predicted"/>
<dbReference type="OrthoDB" id="6347202at2759"/>
<dbReference type="PANTHER" id="PTHR21177">
    <property type="entry name" value="IP06524P-RELATED"/>
    <property type="match status" value="1"/>
</dbReference>
<comment type="caution">
    <text evidence="3">The sequence shown here is derived from an EMBL/GenBank/DDBJ whole genome shotgun (WGS) entry which is preliminary data.</text>
</comment>
<evidence type="ECO:0000313" key="3">
    <source>
        <dbReference type="EMBL" id="CAH0107641.1"/>
    </source>
</evidence>
<feature type="domain" description="DUF4789" evidence="2">
    <location>
        <begin position="221"/>
        <end position="313"/>
    </location>
</feature>
<keyword evidence="1" id="KW-0732">Signal</keyword>
<dbReference type="PANTHER" id="PTHR21177:SF7">
    <property type="entry name" value="GH11627P"/>
    <property type="match status" value="1"/>
</dbReference>
<dbReference type="Pfam" id="PF16033">
    <property type="entry name" value="DUF4789"/>
    <property type="match status" value="1"/>
</dbReference>
<name>A0A8J2RYI2_9CRUS</name>
<evidence type="ECO:0000259" key="2">
    <source>
        <dbReference type="Pfam" id="PF16033"/>
    </source>
</evidence>
<gene>
    <name evidence="3" type="ORF">DGAL_LOCUS10961</name>
</gene>
<evidence type="ECO:0000313" key="4">
    <source>
        <dbReference type="Proteomes" id="UP000789390"/>
    </source>
</evidence>
<dbReference type="EMBL" id="CAKKLH010000277">
    <property type="protein sequence ID" value="CAH0107641.1"/>
    <property type="molecule type" value="Genomic_DNA"/>
</dbReference>
<feature type="chain" id="PRO_5035207359" description="DUF4789 domain-containing protein" evidence="1">
    <location>
        <begin position="24"/>
        <end position="462"/>
    </location>
</feature>
<organism evidence="3 4">
    <name type="scientific">Daphnia galeata</name>
    <dbReference type="NCBI Taxonomy" id="27404"/>
    <lineage>
        <taxon>Eukaryota</taxon>
        <taxon>Metazoa</taxon>
        <taxon>Ecdysozoa</taxon>
        <taxon>Arthropoda</taxon>
        <taxon>Crustacea</taxon>
        <taxon>Branchiopoda</taxon>
        <taxon>Diplostraca</taxon>
        <taxon>Cladocera</taxon>
        <taxon>Anomopoda</taxon>
        <taxon>Daphniidae</taxon>
        <taxon>Daphnia</taxon>
    </lineage>
</organism>
<reference evidence="3" key="1">
    <citation type="submission" date="2021-11" db="EMBL/GenBank/DDBJ databases">
        <authorList>
            <person name="Schell T."/>
        </authorList>
    </citation>
    <scope>NUCLEOTIDE SEQUENCE</scope>
    <source>
        <strain evidence="3">M5</strain>
    </source>
</reference>
<sequence length="462" mass="51892">MFENRRLVILLFQVSIISYCCFGDQQSHNTERQESRPWMMELLTRTQKKSENLVGEMTKLDLKSKNVKISRIPTDNSFPFSDSKSLKGQIQSKTILLVPKVAIALGALAVAITAVVTKHKEDKTEEIDFDIQLFINPTPINNLPMPVTGVDFPSNGCGNNSARFGKNCFPVLQKGPCNRIDHWVTIDPITLQGRCTPRLCGRERVIAVRDGLCHDIYDPGECSGGRRLYYTAYGDPICDCPIGQYPFPHPHDNCVPLFTQGPCQDGYVVTINQQGRLGCTPTECESIDGKNFLQQSVLVNKRRCYILGSRGPCSTTAQLLGYDIFKRRSQCVNLLDAFSPYFSWREENDLLDSFYNQLHPEYDEFQTSFVYQSLVVRNATLRRQGANTAGIFQTPSLSIETLLNPCRTGARQGINYKCTNPLVPNMRPRVLLQAGPIRPGVKTNCEGNRVFIATTGQCRARI</sequence>
<protein>
    <recommendedName>
        <fullName evidence="2">DUF4789 domain-containing protein</fullName>
    </recommendedName>
</protein>
<feature type="signal peptide" evidence="1">
    <location>
        <begin position="1"/>
        <end position="23"/>
    </location>
</feature>
<dbReference type="Proteomes" id="UP000789390">
    <property type="component" value="Unassembled WGS sequence"/>
</dbReference>
<dbReference type="AlphaFoldDB" id="A0A8J2RYI2"/>
<evidence type="ECO:0000256" key="1">
    <source>
        <dbReference type="SAM" id="SignalP"/>
    </source>
</evidence>
<accession>A0A8J2RYI2</accession>
<dbReference type="InterPro" id="IPR031993">
    <property type="entry name" value="DUF4789"/>
</dbReference>
<keyword evidence="4" id="KW-1185">Reference proteome</keyword>